<dbReference type="EMBL" id="DS114055">
    <property type="protein sequence ID" value="EAX91143.1"/>
    <property type="molecule type" value="Genomic_DNA"/>
</dbReference>
<dbReference type="VEuPathDB" id="TrichDB:TVAGG3_0903870"/>
<gene>
    <name evidence="3" type="ORF">TVAG_229120</name>
</gene>
<evidence type="ECO:0000256" key="2">
    <source>
        <dbReference type="SAM" id="Phobius"/>
    </source>
</evidence>
<evidence type="ECO:0000256" key="1">
    <source>
        <dbReference type="SAM" id="MobiDB-lite"/>
    </source>
</evidence>
<keyword evidence="4" id="KW-1185">Reference proteome</keyword>
<feature type="region of interest" description="Disordered" evidence="1">
    <location>
        <begin position="755"/>
        <end position="804"/>
    </location>
</feature>
<feature type="transmembrane region" description="Helical" evidence="2">
    <location>
        <begin position="442"/>
        <end position="462"/>
    </location>
</feature>
<dbReference type="KEGG" id="tva:4748836"/>
<dbReference type="Proteomes" id="UP000001542">
    <property type="component" value="Unassembled WGS sequence"/>
</dbReference>
<reference evidence="3" key="1">
    <citation type="submission" date="2006-10" db="EMBL/GenBank/DDBJ databases">
        <authorList>
            <person name="Amadeo P."/>
            <person name="Zhao Q."/>
            <person name="Wortman J."/>
            <person name="Fraser-Liggett C."/>
            <person name="Carlton J."/>
        </authorList>
    </citation>
    <scope>NUCLEOTIDE SEQUENCE</scope>
    <source>
        <strain evidence="3">G3</strain>
    </source>
</reference>
<feature type="transmembrane region" description="Helical" evidence="2">
    <location>
        <begin position="483"/>
        <end position="504"/>
    </location>
</feature>
<sequence>MTEEKNEIPLEDKPDQPEYSDAFIILSDDKYPSLSNFYTKYSSMHVIDFSIYHPDCWVNIEEASIDDLPLIQNKSAASYIDDFVTEFDKISREDMFTNVPQILQAVGGFIINQTPPKIGAPMVTRWEPPICQISPTLPSLLVFLCRILHRVQDPQKFFYFLRTGIFSQMWTQKSCLQNPKLMAVTACSIKGKPEYWAVLDRDRKFYLYRVNKKGCELKLEKEISKTVSNSEKTSVTVLDNLHQNLIDFSPLTQATTEFWDIIFTHVKLPFPFFYKDSLEFYPGILYDAFYQSLTSTDCILVQSFMRTDIYDLVIWEGIVKCFQHAQKLEVLLHCVFSLTFQEGSFPTPMTFFQPNHFLLFARAFGRNFWSYYHEHFFHKIVDLIDSKENLTDQYDQPNIRECEKLVFSVLKYIMAGYSYIPPEWRLALNILRSYINVRYNNVGTLTLMLSIFFGFGMIYGFFLRPYHFVKTLKMQHPKNLDTLLNILYVPFTLNLFGGETKMYYQWNPRLEFNFYPQYYAFLLKISDLNFEVRYGMPDNKSLGYSIHNCMKAMFCQKFYDVLKDSISKVITANTVAETMLGWSFTIVLSRFFLRIYDPQPKIKPKKIVQLLKPVVLPKMPTYAKTESSYSKKAIRIHSGRGITGQVTRFDDIKEENDFGDDIDPFTIRDDEEVDYFVPSAMQLPEFQMETPFWDMPSDSDVPQLPPGADKDSTRNFRYPQSKFDIQARGPAKVMRFNANITDFRQDNEDEEFGFAANNKNEKTNDQKQNYHSKSPKKVKAIPISHDTLTNEDKPKKMYKKVSKK</sequence>
<dbReference type="RefSeq" id="XP_001304073.1">
    <property type="nucleotide sequence ID" value="XM_001304072.1"/>
</dbReference>
<name>A2FVC3_TRIV3</name>
<proteinExistence type="predicted"/>
<accession>A2FVC3</accession>
<dbReference type="AlphaFoldDB" id="A2FVC3"/>
<keyword evidence="2" id="KW-1133">Transmembrane helix</keyword>
<keyword evidence="2" id="KW-0812">Transmembrane</keyword>
<dbReference type="VEuPathDB" id="TrichDB:TVAG_229120"/>
<evidence type="ECO:0000313" key="4">
    <source>
        <dbReference type="Proteomes" id="UP000001542"/>
    </source>
</evidence>
<reference evidence="3" key="2">
    <citation type="journal article" date="2007" name="Science">
        <title>Draft genome sequence of the sexually transmitted pathogen Trichomonas vaginalis.</title>
        <authorList>
            <person name="Carlton J.M."/>
            <person name="Hirt R.P."/>
            <person name="Silva J.C."/>
            <person name="Delcher A.L."/>
            <person name="Schatz M."/>
            <person name="Zhao Q."/>
            <person name="Wortman J.R."/>
            <person name="Bidwell S.L."/>
            <person name="Alsmark U.C.M."/>
            <person name="Besteiro S."/>
            <person name="Sicheritz-Ponten T."/>
            <person name="Noel C.J."/>
            <person name="Dacks J.B."/>
            <person name="Foster P.G."/>
            <person name="Simillion C."/>
            <person name="Van de Peer Y."/>
            <person name="Miranda-Saavedra D."/>
            <person name="Barton G.J."/>
            <person name="Westrop G.D."/>
            <person name="Mueller S."/>
            <person name="Dessi D."/>
            <person name="Fiori P.L."/>
            <person name="Ren Q."/>
            <person name="Paulsen I."/>
            <person name="Zhang H."/>
            <person name="Bastida-Corcuera F.D."/>
            <person name="Simoes-Barbosa A."/>
            <person name="Brown M.T."/>
            <person name="Hayes R.D."/>
            <person name="Mukherjee M."/>
            <person name="Okumura C.Y."/>
            <person name="Schneider R."/>
            <person name="Smith A.J."/>
            <person name="Vanacova S."/>
            <person name="Villalvazo M."/>
            <person name="Haas B.J."/>
            <person name="Pertea M."/>
            <person name="Feldblyum T.V."/>
            <person name="Utterback T.R."/>
            <person name="Shu C.L."/>
            <person name="Osoegawa K."/>
            <person name="de Jong P.J."/>
            <person name="Hrdy I."/>
            <person name="Horvathova L."/>
            <person name="Zubacova Z."/>
            <person name="Dolezal P."/>
            <person name="Malik S.B."/>
            <person name="Logsdon J.M. Jr."/>
            <person name="Henze K."/>
            <person name="Gupta A."/>
            <person name="Wang C.C."/>
            <person name="Dunne R.L."/>
            <person name="Upcroft J.A."/>
            <person name="Upcroft P."/>
            <person name="White O."/>
            <person name="Salzberg S.L."/>
            <person name="Tang P."/>
            <person name="Chiu C.-H."/>
            <person name="Lee Y.-S."/>
            <person name="Embley T.M."/>
            <person name="Coombs G.H."/>
            <person name="Mottram J.C."/>
            <person name="Tachezy J."/>
            <person name="Fraser-Liggett C.M."/>
            <person name="Johnson P.J."/>
        </authorList>
    </citation>
    <scope>NUCLEOTIDE SEQUENCE [LARGE SCALE GENOMIC DNA]</scope>
    <source>
        <strain evidence="3">G3</strain>
    </source>
</reference>
<evidence type="ECO:0000313" key="3">
    <source>
        <dbReference type="EMBL" id="EAX91143.1"/>
    </source>
</evidence>
<organism evidence="3 4">
    <name type="scientific">Trichomonas vaginalis (strain ATCC PRA-98 / G3)</name>
    <dbReference type="NCBI Taxonomy" id="412133"/>
    <lineage>
        <taxon>Eukaryota</taxon>
        <taxon>Metamonada</taxon>
        <taxon>Parabasalia</taxon>
        <taxon>Trichomonadida</taxon>
        <taxon>Trichomonadidae</taxon>
        <taxon>Trichomonas</taxon>
    </lineage>
</organism>
<protein>
    <submittedName>
        <fullName evidence="3">Uncharacterized protein</fullName>
    </submittedName>
</protein>
<keyword evidence="2" id="KW-0472">Membrane</keyword>
<dbReference type="InParanoid" id="A2FVC3"/>